<reference evidence="2" key="2">
    <citation type="submission" date="2015-06" db="UniProtKB">
        <authorList>
            <consortium name="EnsemblPlants"/>
        </authorList>
    </citation>
    <scope>IDENTIFICATION</scope>
    <source>
        <strain evidence="2">DM1-3 516 R44</strain>
    </source>
</reference>
<evidence type="ECO:0000313" key="2">
    <source>
        <dbReference type="EnsemblPlants" id="PGSC0003DMT400093708"/>
    </source>
</evidence>
<keyword evidence="1" id="KW-0812">Transmembrane</keyword>
<sequence length="122" mass="13741">MSVQVLDPSSSFGLSPYFPIRSGKWESPIDSAIRLSSGSSPFYACLQHLCVLDHGSVYFYFAELIGDTPNAPFIAFLILFLQGFAYRNKGRSMSSRRFVKCAWRCSGFSFFILYSIFVPFCA</sequence>
<dbReference type="PaxDb" id="4113-PGSC0003DMT400093708"/>
<feature type="transmembrane region" description="Helical" evidence="1">
    <location>
        <begin position="101"/>
        <end position="120"/>
    </location>
</feature>
<dbReference type="Gramene" id="PGSC0003DMT400093708">
    <property type="protein sequence ID" value="PGSC0003DMT400093708"/>
    <property type="gene ID" value="PGSC0003DMG400043279"/>
</dbReference>
<reference evidence="3" key="1">
    <citation type="journal article" date="2011" name="Nature">
        <title>Genome sequence and analysis of the tuber crop potato.</title>
        <authorList>
            <consortium name="The Potato Genome Sequencing Consortium"/>
        </authorList>
    </citation>
    <scope>NUCLEOTIDE SEQUENCE [LARGE SCALE GENOMIC DNA]</scope>
    <source>
        <strain evidence="3">cv. DM1-3 516 R44</strain>
    </source>
</reference>
<name>M1DSI9_SOLTU</name>
<protein>
    <submittedName>
        <fullName evidence="2">Uncharacterized protein</fullName>
    </submittedName>
</protein>
<dbReference type="HOGENOM" id="CLU_162985_1_0_1"/>
<keyword evidence="3" id="KW-1185">Reference proteome</keyword>
<proteinExistence type="predicted"/>
<keyword evidence="1" id="KW-1133">Transmembrane helix</keyword>
<dbReference type="EnsemblPlants" id="PGSC0003DMT400093708">
    <property type="protein sequence ID" value="PGSC0003DMT400093708"/>
    <property type="gene ID" value="PGSC0003DMG400043279"/>
</dbReference>
<evidence type="ECO:0000313" key="3">
    <source>
        <dbReference type="Proteomes" id="UP000011115"/>
    </source>
</evidence>
<evidence type="ECO:0000256" key="1">
    <source>
        <dbReference type="SAM" id="Phobius"/>
    </source>
</evidence>
<dbReference type="InParanoid" id="M1DSI9"/>
<organism evidence="2 3">
    <name type="scientific">Solanum tuberosum</name>
    <name type="common">Potato</name>
    <dbReference type="NCBI Taxonomy" id="4113"/>
    <lineage>
        <taxon>Eukaryota</taxon>
        <taxon>Viridiplantae</taxon>
        <taxon>Streptophyta</taxon>
        <taxon>Embryophyta</taxon>
        <taxon>Tracheophyta</taxon>
        <taxon>Spermatophyta</taxon>
        <taxon>Magnoliopsida</taxon>
        <taxon>eudicotyledons</taxon>
        <taxon>Gunneridae</taxon>
        <taxon>Pentapetalae</taxon>
        <taxon>asterids</taxon>
        <taxon>lamiids</taxon>
        <taxon>Solanales</taxon>
        <taxon>Solanaceae</taxon>
        <taxon>Solanoideae</taxon>
        <taxon>Solaneae</taxon>
        <taxon>Solanum</taxon>
    </lineage>
</organism>
<accession>M1DSI9</accession>
<keyword evidence="1" id="KW-0472">Membrane</keyword>
<feature type="transmembrane region" description="Helical" evidence="1">
    <location>
        <begin position="57"/>
        <end position="81"/>
    </location>
</feature>
<dbReference type="Proteomes" id="UP000011115">
    <property type="component" value="Unassembled WGS sequence"/>
</dbReference>
<dbReference type="AlphaFoldDB" id="M1DSI9"/>